<keyword evidence="4" id="KW-1185">Reference proteome</keyword>
<dbReference type="PANTHER" id="PTHR23257">
    <property type="entry name" value="SERINE-THREONINE PROTEIN KINASE"/>
    <property type="match status" value="1"/>
</dbReference>
<dbReference type="OrthoDB" id="532412at2759"/>
<evidence type="ECO:0000256" key="1">
    <source>
        <dbReference type="SAM" id="MobiDB-lite"/>
    </source>
</evidence>
<dbReference type="InterPro" id="IPR011009">
    <property type="entry name" value="Kinase-like_dom_sf"/>
</dbReference>
<feature type="domain" description="Protein kinase" evidence="2">
    <location>
        <begin position="490"/>
        <end position="776"/>
    </location>
</feature>
<accession>A0A2J7ZIV6</accession>
<dbReference type="GO" id="GO:0004672">
    <property type="term" value="F:protein kinase activity"/>
    <property type="evidence" value="ECO:0007669"/>
    <property type="project" value="InterPro"/>
</dbReference>
<keyword evidence="3" id="KW-0418">Kinase</keyword>
<dbReference type="EMBL" id="PGGS01001614">
    <property type="protein sequence ID" value="PNH00199.1"/>
    <property type="molecule type" value="Genomic_DNA"/>
</dbReference>
<reference evidence="3 4" key="1">
    <citation type="journal article" date="2017" name="Mol. Biol. Evol.">
        <title>The 4-celled Tetrabaena socialis nuclear genome reveals the essential components for genetic control of cell number at the origin of multicellularity in the volvocine lineage.</title>
        <authorList>
            <person name="Featherston J."/>
            <person name="Arakaki Y."/>
            <person name="Hanschen E.R."/>
            <person name="Ferris P.J."/>
            <person name="Michod R.E."/>
            <person name="Olson B.J.S.C."/>
            <person name="Nozaki H."/>
            <person name="Durand P.M."/>
        </authorList>
    </citation>
    <scope>NUCLEOTIDE SEQUENCE [LARGE SCALE GENOMIC DNA]</scope>
    <source>
        <strain evidence="3 4">NIES-571</strain>
    </source>
</reference>
<comment type="caution">
    <text evidence="3">The sequence shown here is derived from an EMBL/GenBank/DDBJ whole genome shotgun (WGS) entry which is preliminary data.</text>
</comment>
<protein>
    <submittedName>
        <fullName evidence="3">Putative serine/threonine-protein kinase</fullName>
    </submittedName>
</protein>
<gene>
    <name evidence="3" type="ORF">TSOC_013996</name>
</gene>
<dbReference type="Proteomes" id="UP000236333">
    <property type="component" value="Unassembled WGS sequence"/>
</dbReference>
<dbReference type="GO" id="GO:0005524">
    <property type="term" value="F:ATP binding"/>
    <property type="evidence" value="ECO:0007669"/>
    <property type="project" value="InterPro"/>
</dbReference>
<name>A0A2J7ZIV6_9CHLO</name>
<dbReference type="GO" id="GO:0007165">
    <property type="term" value="P:signal transduction"/>
    <property type="evidence" value="ECO:0007669"/>
    <property type="project" value="TreeGrafter"/>
</dbReference>
<dbReference type="GO" id="GO:0005737">
    <property type="term" value="C:cytoplasm"/>
    <property type="evidence" value="ECO:0007669"/>
    <property type="project" value="TreeGrafter"/>
</dbReference>
<feature type="non-terminal residue" evidence="3">
    <location>
        <position position="1"/>
    </location>
</feature>
<dbReference type="Pfam" id="PF00069">
    <property type="entry name" value="Pkinase"/>
    <property type="match status" value="1"/>
</dbReference>
<evidence type="ECO:0000313" key="3">
    <source>
        <dbReference type="EMBL" id="PNH00199.1"/>
    </source>
</evidence>
<evidence type="ECO:0000313" key="4">
    <source>
        <dbReference type="Proteomes" id="UP000236333"/>
    </source>
</evidence>
<sequence length="776" mass="75857">LAFAASIHLLGPGLEGGGGAGEGALPWLSSRLSRLQGCGSLQDLVGELCGAVAEHVGRRFLVEAGVAAALVPAQDAAVGLMLRPGAGGGGAAGGGGGAGGGAGAGGGRAVAAGSGGVCSGCGPSCSCSSCSAYMTASGHMSNAAGSCGSCGKQGQGRRAEGAGADAMASRLRLQLTPSSSPHGYISRMAGPSLPPALVTAGPLRPLKPLESVARWMAGLTGPSTLGPHPANGAACAAADSSGLDPGWPAAPARSARSVIIPLSAAAGGGPGGGGGGGLHAHAFPMQHTLLAATLAARRQGRSPPAAPDGARAEAAPQAARAAAAAATLAAFAAAGVPGAAAAAASVVPHAQRPGGLPAAAAACPAGPELCVEDVARFMLDVHGRSRDVGQLLRLGLGSVGLAGGARPGAGGPGGGGGGAALGPGAAPRSLVLLTLLLEEEGAALGLYVCFPRHLPGRLLAAVRDSCAELLEGAFAAAVCKQLRGALAPEYDTLRSAVPGSYAVVPTWQPSFCETATQLNLRTPSRRRALLAGGAGGGRFSLDAPGAATAIAAAASEPSTAAAPAAAAASAAPSSAGAGGAPPVSVREAAAAVAPRRLAASAGAGGGAQARARILGLLTNIGTGPDSAARQRQQQQQQRQQRPSNDVKPANLLLKSSPRDHRGFTVKLADFGFVLRLTEVAEDGSRYTLPDQPCGTVTHMAPECLPGRIAIGASADVYAFGILMWELLAGGVRPYLDVSPDHIPRHVYNGARPVFGTTAPSWYREPQAGTGTQNLKP</sequence>
<dbReference type="AlphaFoldDB" id="A0A2J7ZIV6"/>
<keyword evidence="3" id="KW-0808">Transferase</keyword>
<feature type="compositionally biased region" description="Low complexity" evidence="1">
    <location>
        <begin position="629"/>
        <end position="641"/>
    </location>
</feature>
<feature type="region of interest" description="Disordered" evidence="1">
    <location>
        <begin position="622"/>
        <end position="655"/>
    </location>
</feature>
<dbReference type="PANTHER" id="PTHR23257:SF958">
    <property type="entry name" value="SERINE_THREONINE-PROTEIN KINASE WNK4"/>
    <property type="match status" value="1"/>
</dbReference>
<dbReference type="PROSITE" id="PS50011">
    <property type="entry name" value="PROTEIN_KINASE_DOM"/>
    <property type="match status" value="1"/>
</dbReference>
<evidence type="ECO:0000259" key="2">
    <source>
        <dbReference type="PROSITE" id="PS50011"/>
    </source>
</evidence>
<organism evidence="3 4">
    <name type="scientific">Tetrabaena socialis</name>
    <dbReference type="NCBI Taxonomy" id="47790"/>
    <lineage>
        <taxon>Eukaryota</taxon>
        <taxon>Viridiplantae</taxon>
        <taxon>Chlorophyta</taxon>
        <taxon>core chlorophytes</taxon>
        <taxon>Chlorophyceae</taxon>
        <taxon>CS clade</taxon>
        <taxon>Chlamydomonadales</taxon>
        <taxon>Tetrabaenaceae</taxon>
        <taxon>Tetrabaena</taxon>
    </lineage>
</organism>
<dbReference type="InterPro" id="IPR050167">
    <property type="entry name" value="Ser_Thr_protein_kinase"/>
</dbReference>
<proteinExistence type="predicted"/>
<dbReference type="Gene3D" id="1.10.510.10">
    <property type="entry name" value="Transferase(Phosphotransferase) domain 1"/>
    <property type="match status" value="1"/>
</dbReference>
<dbReference type="SUPFAM" id="SSF56112">
    <property type="entry name" value="Protein kinase-like (PK-like)"/>
    <property type="match status" value="1"/>
</dbReference>
<dbReference type="InterPro" id="IPR000719">
    <property type="entry name" value="Prot_kinase_dom"/>
</dbReference>